<dbReference type="Proteomes" id="UP000230066">
    <property type="component" value="Unassembled WGS sequence"/>
</dbReference>
<sequence length="137" mass="15172">MPVEMSCVYLFIFHHFVLPIPSPDVHSSSLLSSTTHSSCTCTVGVRASVVYAGLEPSQFLALFPPQVRSPEITANYNHEEYKSDGQMDDVNDLLATNKPGSYTLYDLQQRPLPPDLDATCLEVYLDNDSFQVGITLT</sequence>
<reference evidence="1" key="1">
    <citation type="submission" date="2019-03" db="EMBL/GenBank/DDBJ databases">
        <title>Improved annotation for the trematode Fasciola hepatica.</title>
        <authorList>
            <person name="Choi Y.-J."/>
            <person name="Martin J."/>
            <person name="Mitreva M."/>
        </authorList>
    </citation>
    <scope>NUCLEOTIDE SEQUENCE [LARGE SCALE GENOMIC DNA]</scope>
</reference>
<dbReference type="EMBL" id="JXXN02000578">
    <property type="protein sequence ID" value="THD26944.1"/>
    <property type="molecule type" value="Genomic_DNA"/>
</dbReference>
<protein>
    <submittedName>
        <fullName evidence="1">Supervillin</fullName>
    </submittedName>
</protein>
<dbReference type="GO" id="GO:0003779">
    <property type="term" value="F:actin binding"/>
    <property type="evidence" value="ECO:0007669"/>
    <property type="project" value="InterPro"/>
</dbReference>
<dbReference type="GO" id="GO:0007010">
    <property type="term" value="P:cytoskeleton organization"/>
    <property type="evidence" value="ECO:0007669"/>
    <property type="project" value="InterPro"/>
</dbReference>
<dbReference type="Gene3D" id="1.10.950.10">
    <property type="entry name" value="Villin headpiece domain"/>
    <property type="match status" value="1"/>
</dbReference>
<gene>
    <name evidence="1" type="ORF">D915_002304</name>
</gene>
<keyword evidence="2" id="KW-1185">Reference proteome</keyword>
<name>A0A4E0RM99_FASHE</name>
<evidence type="ECO:0000313" key="2">
    <source>
        <dbReference type="Proteomes" id="UP000230066"/>
    </source>
</evidence>
<comment type="caution">
    <text evidence="1">The sequence shown here is derived from an EMBL/GenBank/DDBJ whole genome shotgun (WGS) entry which is preliminary data.</text>
</comment>
<evidence type="ECO:0000313" key="1">
    <source>
        <dbReference type="EMBL" id="THD26944.1"/>
    </source>
</evidence>
<dbReference type="AlphaFoldDB" id="A0A4E0RM99"/>
<organism evidence="1 2">
    <name type="scientific">Fasciola hepatica</name>
    <name type="common">Liver fluke</name>
    <dbReference type="NCBI Taxonomy" id="6192"/>
    <lineage>
        <taxon>Eukaryota</taxon>
        <taxon>Metazoa</taxon>
        <taxon>Spiralia</taxon>
        <taxon>Lophotrochozoa</taxon>
        <taxon>Platyhelminthes</taxon>
        <taxon>Trematoda</taxon>
        <taxon>Digenea</taxon>
        <taxon>Plagiorchiida</taxon>
        <taxon>Echinostomata</taxon>
        <taxon>Echinostomatoidea</taxon>
        <taxon>Fasciolidae</taxon>
        <taxon>Fasciola</taxon>
    </lineage>
</organism>
<accession>A0A4E0RM99</accession>
<dbReference type="InterPro" id="IPR036886">
    <property type="entry name" value="Villin_headpiece_dom_sf"/>
</dbReference>
<proteinExistence type="predicted"/>